<comment type="similarity">
    <text evidence="2">Belongs to the oxygen-dependent FAD-linked oxidoreductase family.</text>
</comment>
<dbReference type="InterPro" id="IPR012951">
    <property type="entry name" value="BBE"/>
</dbReference>
<dbReference type="OrthoDB" id="9775082at2"/>
<dbReference type="InterPro" id="IPR050416">
    <property type="entry name" value="FAD-linked_Oxidoreductase"/>
</dbReference>
<evidence type="ECO:0000256" key="2">
    <source>
        <dbReference type="ARBA" id="ARBA00005466"/>
    </source>
</evidence>
<dbReference type="InterPro" id="IPR036318">
    <property type="entry name" value="FAD-bd_PCMH-like_sf"/>
</dbReference>
<keyword evidence="8" id="KW-1185">Reference proteome</keyword>
<dbReference type="GO" id="GO:0071949">
    <property type="term" value="F:FAD binding"/>
    <property type="evidence" value="ECO:0007669"/>
    <property type="project" value="InterPro"/>
</dbReference>
<keyword evidence="4" id="KW-0274">FAD</keyword>
<dbReference type="SUPFAM" id="SSF56176">
    <property type="entry name" value="FAD-binding/transporter-associated domain-like"/>
    <property type="match status" value="1"/>
</dbReference>
<dbReference type="KEGG" id="xya:ET471_00720"/>
<dbReference type="PROSITE" id="PS51318">
    <property type="entry name" value="TAT"/>
    <property type="match status" value="1"/>
</dbReference>
<dbReference type="AlphaFoldDB" id="A0A4P6FDT4"/>
<evidence type="ECO:0000313" key="7">
    <source>
        <dbReference type="EMBL" id="QAY68748.1"/>
    </source>
</evidence>
<protein>
    <submittedName>
        <fullName evidence="7">FAD-binding protein</fullName>
    </submittedName>
</protein>
<evidence type="ECO:0000256" key="3">
    <source>
        <dbReference type="ARBA" id="ARBA00022630"/>
    </source>
</evidence>
<dbReference type="PANTHER" id="PTHR42973:SF39">
    <property type="entry name" value="FAD-BINDING PCMH-TYPE DOMAIN-CONTAINING PROTEIN"/>
    <property type="match status" value="1"/>
</dbReference>
<evidence type="ECO:0000313" key="8">
    <source>
        <dbReference type="Proteomes" id="UP000292118"/>
    </source>
</evidence>
<dbReference type="EMBL" id="CP035493">
    <property type="protein sequence ID" value="QAY68748.1"/>
    <property type="molecule type" value="Genomic_DNA"/>
</dbReference>
<dbReference type="GO" id="GO:0016491">
    <property type="term" value="F:oxidoreductase activity"/>
    <property type="evidence" value="ECO:0007669"/>
    <property type="project" value="UniProtKB-KW"/>
</dbReference>
<accession>A0A4P6FDT4</accession>
<keyword evidence="3" id="KW-0285">Flavoprotein</keyword>
<dbReference type="InterPro" id="IPR006094">
    <property type="entry name" value="Oxid_FAD_bind_N"/>
</dbReference>
<organism evidence="7 8">
    <name type="scientific">Xylanimonas protaetiae</name>
    <dbReference type="NCBI Taxonomy" id="2509457"/>
    <lineage>
        <taxon>Bacteria</taxon>
        <taxon>Bacillati</taxon>
        <taxon>Actinomycetota</taxon>
        <taxon>Actinomycetes</taxon>
        <taxon>Micrococcales</taxon>
        <taxon>Promicromonosporaceae</taxon>
        <taxon>Xylanimonas</taxon>
    </lineage>
</organism>
<comment type="cofactor">
    <cofactor evidence="1">
        <name>FAD</name>
        <dbReference type="ChEBI" id="CHEBI:57692"/>
    </cofactor>
</comment>
<dbReference type="InterPro" id="IPR016166">
    <property type="entry name" value="FAD-bd_PCMH"/>
</dbReference>
<dbReference type="Pfam" id="PF01565">
    <property type="entry name" value="FAD_binding_4"/>
    <property type="match status" value="1"/>
</dbReference>
<dbReference type="Gene3D" id="3.40.462.20">
    <property type="match status" value="1"/>
</dbReference>
<dbReference type="PROSITE" id="PS51387">
    <property type="entry name" value="FAD_PCMH"/>
    <property type="match status" value="1"/>
</dbReference>
<dbReference type="Pfam" id="PF08031">
    <property type="entry name" value="BBE"/>
    <property type="match status" value="1"/>
</dbReference>
<keyword evidence="5" id="KW-0560">Oxidoreductase</keyword>
<dbReference type="Proteomes" id="UP000292118">
    <property type="component" value="Chromosome"/>
</dbReference>
<reference evidence="7 8" key="1">
    <citation type="submission" date="2019-01" db="EMBL/GenBank/DDBJ databases">
        <title>Genome sequencing of strain FW10M-9.</title>
        <authorList>
            <person name="Heo J."/>
            <person name="Kim S.-J."/>
            <person name="Kim J.-S."/>
            <person name="Hong S.-B."/>
            <person name="Kwon S.-W."/>
        </authorList>
    </citation>
    <scope>NUCLEOTIDE SEQUENCE [LARGE SCALE GENOMIC DNA]</scope>
    <source>
        <strain evidence="7 8">FW10M-9</strain>
    </source>
</reference>
<proteinExistence type="inferred from homology"/>
<dbReference type="InterPro" id="IPR006311">
    <property type="entry name" value="TAT_signal"/>
</dbReference>
<evidence type="ECO:0000256" key="1">
    <source>
        <dbReference type="ARBA" id="ARBA00001974"/>
    </source>
</evidence>
<dbReference type="PANTHER" id="PTHR42973">
    <property type="entry name" value="BINDING OXIDOREDUCTASE, PUTATIVE (AFU_ORTHOLOGUE AFUA_1G17690)-RELATED"/>
    <property type="match status" value="1"/>
</dbReference>
<evidence type="ECO:0000259" key="6">
    <source>
        <dbReference type="PROSITE" id="PS51387"/>
    </source>
</evidence>
<evidence type="ECO:0000256" key="5">
    <source>
        <dbReference type="ARBA" id="ARBA00023002"/>
    </source>
</evidence>
<name>A0A4P6FDT4_9MICO</name>
<evidence type="ECO:0000256" key="4">
    <source>
        <dbReference type="ARBA" id="ARBA00022827"/>
    </source>
</evidence>
<gene>
    <name evidence="7" type="ORF">ET471_00720</name>
</gene>
<sequence>MTRTQLTRRTVLTAAGASTALFGLSRLHGSAGDLLSAVVEADTSGAAATALTVTPTDRQYWDLVSPFNQRWVGSPDAVRLPTTTEQVVNAVREAVRAGKRLSVRGGGHGYEDWIYNSQIKVVVDMSLMRRVYFDPARQAFAVEAGASLLDVYTGLYEGYGVTVPAGVCATVGIGGHACGGGYGMLSRKHGLIVDYLEAVEVVTVSATGIVRPVVATRDPADPNHDLWWAHTGGGGGTFGVVTRYWFRSKNTTSTDPTELLPAPPVQVLSVTAEWPWDQITEQGFAKLLRAYGTWHERHSGRADPYAGLCSWLFVPHRTGGKINVLIQMDGSRGDAEHLVRAFLDELDAAAGVLRTENVLRTEWLKATRHMGMGSPLQTSPTLRGEHKSAYLRRSFTEEHIAAAWKHLTRADYDNGYGMFVATSYGGAINDVAPDATAVHQRDAILKLLFQTYWTDPSQDARHVSWLRDLYEEMYASTGGVPVPGEVTAGCYVNYPDGDISDPARNQSGVPWTTLYWGDNYSRLQRVKAAYDPTDFFRHAQSVRLPGVAPVNGGRP</sequence>
<dbReference type="Gene3D" id="3.30.465.10">
    <property type="match status" value="1"/>
</dbReference>
<dbReference type="InterPro" id="IPR016169">
    <property type="entry name" value="FAD-bd_PCMH_sub2"/>
</dbReference>
<dbReference type="RefSeq" id="WP_129186150.1">
    <property type="nucleotide sequence ID" value="NZ_CP035493.1"/>
</dbReference>
<feature type="domain" description="FAD-binding PCMH-type" evidence="6">
    <location>
        <begin position="71"/>
        <end position="251"/>
    </location>
</feature>